<reference evidence="1 2" key="2">
    <citation type="submission" date="2018-10" db="EMBL/GenBank/DDBJ databases">
        <authorList>
            <consortium name="Pathogen Informatics"/>
        </authorList>
    </citation>
    <scope>NUCLEOTIDE SEQUENCE [LARGE SCALE GENOMIC DNA]</scope>
</reference>
<organism evidence="3">
    <name type="scientific">Enterobius vermicularis</name>
    <name type="common">Human pinworm</name>
    <dbReference type="NCBI Taxonomy" id="51028"/>
    <lineage>
        <taxon>Eukaryota</taxon>
        <taxon>Metazoa</taxon>
        <taxon>Ecdysozoa</taxon>
        <taxon>Nematoda</taxon>
        <taxon>Chromadorea</taxon>
        <taxon>Rhabditida</taxon>
        <taxon>Spirurina</taxon>
        <taxon>Oxyuridomorpha</taxon>
        <taxon>Oxyuroidea</taxon>
        <taxon>Oxyuridae</taxon>
        <taxon>Enterobius</taxon>
    </lineage>
</organism>
<sequence length="108" mass="12151">MDLASENGDGGIVEVLLEERATLQQKPKKSIRWSPYSVFATLGEKNFMIPFGLVTALHIVSEEEQAEVVKMLPEKRAIITAESDQKVYLWTGAFRKRGRLVPKVAFLC</sequence>
<evidence type="ECO:0000313" key="1">
    <source>
        <dbReference type="EMBL" id="VDD91364.1"/>
    </source>
</evidence>
<gene>
    <name evidence="1" type="ORF">EVEC_LOCUS6115</name>
</gene>
<accession>A0A0N4V874</accession>
<name>A0A0N4V874_ENTVE</name>
<evidence type="ECO:0000313" key="3">
    <source>
        <dbReference type="WBParaSite" id="EVEC_0000654101-mRNA-1"/>
    </source>
</evidence>
<evidence type="ECO:0000313" key="2">
    <source>
        <dbReference type="Proteomes" id="UP000274131"/>
    </source>
</evidence>
<dbReference type="EMBL" id="UXUI01008383">
    <property type="protein sequence ID" value="VDD91364.1"/>
    <property type="molecule type" value="Genomic_DNA"/>
</dbReference>
<proteinExistence type="predicted"/>
<dbReference type="Proteomes" id="UP000274131">
    <property type="component" value="Unassembled WGS sequence"/>
</dbReference>
<protein>
    <submittedName>
        <fullName evidence="1 3">Uncharacterized protein</fullName>
    </submittedName>
</protein>
<reference evidence="3" key="1">
    <citation type="submission" date="2017-02" db="UniProtKB">
        <authorList>
            <consortium name="WormBaseParasite"/>
        </authorList>
    </citation>
    <scope>IDENTIFICATION</scope>
</reference>
<dbReference type="AlphaFoldDB" id="A0A0N4V874"/>
<keyword evidence="2" id="KW-1185">Reference proteome</keyword>
<dbReference type="WBParaSite" id="EVEC_0000654101-mRNA-1">
    <property type="protein sequence ID" value="EVEC_0000654101-mRNA-1"/>
    <property type="gene ID" value="EVEC_0000654101"/>
</dbReference>